<dbReference type="Proteomes" id="UP000615796">
    <property type="component" value="Unassembled WGS sequence"/>
</dbReference>
<reference evidence="1" key="1">
    <citation type="submission" date="2020-08" db="EMBL/GenBank/DDBJ databases">
        <title>Genome Sequencing and Pan-Genome Analysis of Migratory bird Vibrio Strains, Inner Mongolia.</title>
        <authorList>
            <person name="Zheng L."/>
        </authorList>
    </citation>
    <scope>NUCLEOTIDE SEQUENCE</scope>
    <source>
        <strain evidence="1">M13F</strain>
    </source>
</reference>
<dbReference type="AlphaFoldDB" id="A0A9X0UGX6"/>
<evidence type="ECO:0000313" key="2">
    <source>
        <dbReference type="Proteomes" id="UP000615796"/>
    </source>
</evidence>
<proteinExistence type="predicted"/>
<sequence length="78" mass="8743">MGHLYKIESYSEEAVRTLAQFIQAKGGKCCIAGFAVITNHPFKERDAGRLLPLIGKVTDNLTEWDKTQFEVLDNQIAC</sequence>
<protein>
    <submittedName>
        <fullName evidence="1">Uncharacterized protein</fullName>
    </submittedName>
</protein>
<keyword evidence="2" id="KW-1185">Reference proteome</keyword>
<dbReference type="EMBL" id="JACRUP010000002">
    <property type="protein sequence ID" value="MBC5850442.1"/>
    <property type="molecule type" value="Genomic_DNA"/>
</dbReference>
<dbReference type="RefSeq" id="WP_186462644.1">
    <property type="nucleotide sequence ID" value="NZ_CAWQCL010000056.1"/>
</dbReference>
<accession>A0A9X0UGX6</accession>
<comment type="caution">
    <text evidence="1">The sequence shown here is derived from an EMBL/GenBank/DDBJ whole genome shotgun (WGS) entry which is preliminary data.</text>
</comment>
<organism evidence="1 2">
    <name type="scientific">Vibrio metschnikovii</name>
    <dbReference type="NCBI Taxonomy" id="28172"/>
    <lineage>
        <taxon>Bacteria</taxon>
        <taxon>Pseudomonadati</taxon>
        <taxon>Pseudomonadota</taxon>
        <taxon>Gammaproteobacteria</taxon>
        <taxon>Vibrionales</taxon>
        <taxon>Vibrionaceae</taxon>
        <taxon>Vibrio</taxon>
    </lineage>
</organism>
<evidence type="ECO:0000313" key="1">
    <source>
        <dbReference type="EMBL" id="MBC5850442.1"/>
    </source>
</evidence>
<name>A0A9X0UGX6_VIBME</name>
<gene>
    <name evidence="1" type="ORF">H8Q88_05650</name>
</gene>